<dbReference type="EMBL" id="FOIW01000001">
    <property type="protein sequence ID" value="SEV94991.1"/>
    <property type="molecule type" value="Genomic_DNA"/>
</dbReference>
<dbReference type="RefSeq" id="WP_055428598.1">
    <property type="nucleotide sequence ID" value="NZ_CP015105.1"/>
</dbReference>
<feature type="transmembrane region" description="Helical" evidence="1">
    <location>
        <begin position="78"/>
        <end position="101"/>
    </location>
</feature>
<dbReference type="Proteomes" id="UP000182125">
    <property type="component" value="Unassembled WGS sequence"/>
</dbReference>
<dbReference type="Proteomes" id="UP000051862">
    <property type="component" value="Unassembled WGS sequence"/>
</dbReference>
<gene>
    <name evidence="2" type="ORF">A3L14_04565</name>
    <name evidence="3" type="ORF">AMR53_01560</name>
    <name evidence="4" type="ORF">SAMN05216170_1054</name>
</gene>
<sequence>MKLSKSAYYVVTALLWFMAFSTISAYLSMKGIGLPWVKQLAEGYQVNLIFALIIGGLLGALIAYAGDHLAQKRSNPAYYYLGPIGAIIVISLTVLLLYGGACGYCKKVVCSPNPVKECGINARLSWTLFEIKCVCAALVARLLSLL</sequence>
<evidence type="ECO:0000313" key="7">
    <source>
        <dbReference type="Proteomes" id="UP000250136"/>
    </source>
</evidence>
<dbReference type="EMBL" id="CP015105">
    <property type="protein sequence ID" value="ASJ12202.1"/>
    <property type="molecule type" value="Genomic_DNA"/>
</dbReference>
<dbReference type="EMBL" id="LIXN01000003">
    <property type="protein sequence ID" value="KQH82943.1"/>
    <property type="molecule type" value="Genomic_DNA"/>
</dbReference>
<evidence type="ECO:0000313" key="4">
    <source>
        <dbReference type="EMBL" id="SEV94991.1"/>
    </source>
</evidence>
<keyword evidence="1" id="KW-1133">Transmembrane helix</keyword>
<feature type="transmembrane region" description="Helical" evidence="1">
    <location>
        <begin position="7"/>
        <end position="28"/>
    </location>
</feature>
<dbReference type="STRING" id="277988.SAMN05216170_1054"/>
<dbReference type="AlphaFoldDB" id="A0A0Q2MT81"/>
<dbReference type="OrthoDB" id="378901at2157"/>
<keyword evidence="1" id="KW-0812">Transmembrane</keyword>
<keyword evidence="1" id="KW-0472">Membrane</keyword>
<reference evidence="3 5" key="1">
    <citation type="submission" date="2015-08" db="EMBL/GenBank/DDBJ databases">
        <title>Thermococcus thioreducens DSM 14981 genome sequencing.</title>
        <authorList>
            <person name="Hong S.-J."/>
            <person name="Kim M.-C."/>
            <person name="Shin J.-H."/>
        </authorList>
    </citation>
    <scope>NUCLEOTIDE SEQUENCE [LARGE SCALE GENOMIC DNA]</scope>
    <source>
        <strain evidence="3 5">DSM 14981</strain>
    </source>
</reference>
<dbReference type="GeneID" id="33333669"/>
<feature type="transmembrane region" description="Helical" evidence="1">
    <location>
        <begin position="48"/>
        <end position="66"/>
    </location>
</feature>
<reference evidence="2 7" key="2">
    <citation type="submission" date="2016-04" db="EMBL/GenBank/DDBJ databases">
        <title>Complete genome sequence of Thermococcus thioreducens type strain OGL-20P.</title>
        <authorList>
            <person name="Oger P.M."/>
        </authorList>
    </citation>
    <scope>NUCLEOTIDE SEQUENCE [LARGE SCALE GENOMIC DNA]</scope>
    <source>
        <strain evidence="2 7">OGL-20P</strain>
    </source>
</reference>
<name>A0A0Q2MT81_9EURY</name>
<evidence type="ECO:0000256" key="1">
    <source>
        <dbReference type="SAM" id="Phobius"/>
    </source>
</evidence>
<evidence type="ECO:0000313" key="2">
    <source>
        <dbReference type="EMBL" id="ASJ12202.1"/>
    </source>
</evidence>
<proteinExistence type="predicted"/>
<dbReference type="PATRIC" id="fig|277988.4.peg.329"/>
<reference evidence="4 6" key="3">
    <citation type="submission" date="2016-10" db="EMBL/GenBank/DDBJ databases">
        <authorList>
            <person name="de Groot N.N."/>
        </authorList>
    </citation>
    <scope>NUCLEOTIDE SEQUENCE [LARGE SCALE GENOMIC DNA]</scope>
    <source>
        <strain evidence="4 6">OGL-20</strain>
    </source>
</reference>
<dbReference type="KEGG" id="ttd:A3L14_04565"/>
<evidence type="ECO:0000313" key="6">
    <source>
        <dbReference type="Proteomes" id="UP000182125"/>
    </source>
</evidence>
<evidence type="ECO:0000313" key="3">
    <source>
        <dbReference type="EMBL" id="KQH82943.1"/>
    </source>
</evidence>
<accession>A0A0Q2MT81</accession>
<protein>
    <submittedName>
        <fullName evidence="3">Uncharacterized protein</fullName>
    </submittedName>
</protein>
<dbReference type="Proteomes" id="UP000250136">
    <property type="component" value="Chromosome"/>
</dbReference>
<keyword evidence="7" id="KW-1185">Reference proteome</keyword>
<evidence type="ECO:0000313" key="5">
    <source>
        <dbReference type="Proteomes" id="UP000051862"/>
    </source>
</evidence>
<organism evidence="3 5">
    <name type="scientific">Thermococcus thioreducens</name>
    <dbReference type="NCBI Taxonomy" id="277988"/>
    <lineage>
        <taxon>Archaea</taxon>
        <taxon>Methanobacteriati</taxon>
        <taxon>Methanobacteriota</taxon>
        <taxon>Thermococci</taxon>
        <taxon>Thermococcales</taxon>
        <taxon>Thermococcaceae</taxon>
        <taxon>Thermococcus</taxon>
    </lineage>
</organism>